<dbReference type="PRINTS" id="PR00038">
    <property type="entry name" value="HTHLUXR"/>
</dbReference>
<dbReference type="CDD" id="cd06170">
    <property type="entry name" value="LuxR_C_like"/>
    <property type="match status" value="1"/>
</dbReference>
<dbReference type="EMBL" id="AP026709">
    <property type="protein sequence ID" value="BDQ37874.1"/>
    <property type="molecule type" value="Genomic_DNA"/>
</dbReference>
<dbReference type="Pfam" id="PF00196">
    <property type="entry name" value="GerE"/>
    <property type="match status" value="1"/>
</dbReference>
<protein>
    <recommendedName>
        <fullName evidence="4">HTH luxR-type domain-containing protein</fullName>
    </recommendedName>
</protein>
<dbReference type="SUPFAM" id="SSF46894">
    <property type="entry name" value="C-terminal effector domain of the bipartite response regulators"/>
    <property type="match status" value="1"/>
</dbReference>
<dbReference type="SMART" id="SM00065">
    <property type="entry name" value="GAF"/>
    <property type="match status" value="1"/>
</dbReference>
<dbReference type="Gene3D" id="3.30.450.40">
    <property type="match status" value="1"/>
</dbReference>
<feature type="domain" description="HTH luxR-type" evidence="4">
    <location>
        <begin position="260"/>
        <end position="325"/>
    </location>
</feature>
<organism evidence="5 6">
    <name type="scientific">Pseudodesulfovibrio nedwellii</name>
    <dbReference type="NCBI Taxonomy" id="2973072"/>
    <lineage>
        <taxon>Bacteria</taxon>
        <taxon>Pseudomonadati</taxon>
        <taxon>Thermodesulfobacteriota</taxon>
        <taxon>Desulfovibrionia</taxon>
        <taxon>Desulfovibrionales</taxon>
        <taxon>Desulfovibrionaceae</taxon>
    </lineage>
</organism>
<dbReference type="InterPro" id="IPR029016">
    <property type="entry name" value="GAF-like_dom_sf"/>
</dbReference>
<keyword evidence="6" id="KW-1185">Reference proteome</keyword>
<dbReference type="Proteomes" id="UP001317742">
    <property type="component" value="Chromosome"/>
</dbReference>
<keyword evidence="2" id="KW-0238">DNA-binding</keyword>
<sequence>MHSNNINPERTVTDLSYSLITSGYSTTGVANIVLNYAKKITDSTIGYASVIDPLTRNNICHTLTGMIGDSCEIPPSKTGIVFPVATTGEYPTLWGHALNTRTPFYSNTPQTHPASTGLPSNHVTIERFLSVPVMLKDHLCGQISLANATREYDDDDLEIVSQIALLFAHALQRFLLEDSPTLNIPTEQPLVQKETPFKNTDTVEERPHNIQTTIKNNLKRLTTPYIEQLMQTELTSTQQFLLEKLQENLEGCASSLLSHTRLLNVTFTPQEFQVAVLIKSGLKTKEISDQLDISINAINFHRKNIRKKLSISNKQVNLQTYLLSLEEW</sequence>
<dbReference type="SUPFAM" id="SSF55781">
    <property type="entry name" value="GAF domain-like"/>
    <property type="match status" value="1"/>
</dbReference>
<dbReference type="PANTHER" id="PTHR44688">
    <property type="entry name" value="DNA-BINDING TRANSCRIPTIONAL ACTIVATOR DEVR_DOSR"/>
    <property type="match status" value="1"/>
</dbReference>
<evidence type="ECO:0000313" key="6">
    <source>
        <dbReference type="Proteomes" id="UP001317742"/>
    </source>
</evidence>
<gene>
    <name evidence="5" type="ORF">SYK_22340</name>
</gene>
<keyword evidence="3" id="KW-0804">Transcription</keyword>
<accession>A0ABN6S4F2</accession>
<dbReference type="InterPro" id="IPR016032">
    <property type="entry name" value="Sig_transdc_resp-reg_C-effctor"/>
</dbReference>
<evidence type="ECO:0000256" key="3">
    <source>
        <dbReference type="ARBA" id="ARBA00023163"/>
    </source>
</evidence>
<name>A0ABN6S4F2_9BACT</name>
<dbReference type="PANTHER" id="PTHR44688:SF16">
    <property type="entry name" value="DNA-BINDING TRANSCRIPTIONAL ACTIVATOR DEVR_DOSR"/>
    <property type="match status" value="1"/>
</dbReference>
<evidence type="ECO:0000313" key="5">
    <source>
        <dbReference type="EMBL" id="BDQ37874.1"/>
    </source>
</evidence>
<dbReference type="PROSITE" id="PS50043">
    <property type="entry name" value="HTH_LUXR_2"/>
    <property type="match status" value="1"/>
</dbReference>
<evidence type="ECO:0000256" key="2">
    <source>
        <dbReference type="ARBA" id="ARBA00023125"/>
    </source>
</evidence>
<dbReference type="Gene3D" id="1.10.10.10">
    <property type="entry name" value="Winged helix-like DNA-binding domain superfamily/Winged helix DNA-binding domain"/>
    <property type="match status" value="1"/>
</dbReference>
<evidence type="ECO:0000256" key="1">
    <source>
        <dbReference type="ARBA" id="ARBA00023015"/>
    </source>
</evidence>
<reference evidence="5 6" key="1">
    <citation type="submission" date="2022-08" db="EMBL/GenBank/DDBJ databases">
        <title>Genome Sequence of the sulphate-reducing bacterium, Pseudodesulfovibrio sp. SYK.</title>
        <authorList>
            <person name="Kondo R."/>
            <person name="Kataoka T."/>
        </authorList>
    </citation>
    <scope>NUCLEOTIDE SEQUENCE [LARGE SCALE GENOMIC DNA]</scope>
    <source>
        <strain evidence="5 6">SYK</strain>
    </source>
</reference>
<evidence type="ECO:0000259" key="4">
    <source>
        <dbReference type="PROSITE" id="PS50043"/>
    </source>
</evidence>
<dbReference type="InterPro" id="IPR003018">
    <property type="entry name" value="GAF"/>
</dbReference>
<dbReference type="RefSeq" id="WP_281760389.1">
    <property type="nucleotide sequence ID" value="NZ_AP026709.1"/>
</dbReference>
<proteinExistence type="predicted"/>
<dbReference type="InterPro" id="IPR000792">
    <property type="entry name" value="Tscrpt_reg_LuxR_C"/>
</dbReference>
<dbReference type="Pfam" id="PF13185">
    <property type="entry name" value="GAF_2"/>
    <property type="match status" value="1"/>
</dbReference>
<dbReference type="SMART" id="SM00421">
    <property type="entry name" value="HTH_LUXR"/>
    <property type="match status" value="1"/>
</dbReference>
<dbReference type="InterPro" id="IPR036388">
    <property type="entry name" value="WH-like_DNA-bd_sf"/>
</dbReference>
<keyword evidence="1" id="KW-0805">Transcription regulation</keyword>